<dbReference type="PROSITE" id="PS51257">
    <property type="entry name" value="PROKAR_LIPOPROTEIN"/>
    <property type="match status" value="1"/>
</dbReference>
<evidence type="ECO:0000256" key="4">
    <source>
        <dbReference type="SAM" id="SignalP"/>
    </source>
</evidence>
<dbReference type="Pfam" id="PF09084">
    <property type="entry name" value="NMT1"/>
    <property type="match status" value="1"/>
</dbReference>
<dbReference type="InterPro" id="IPR015168">
    <property type="entry name" value="SsuA/THI5"/>
</dbReference>
<dbReference type="PANTHER" id="PTHR30024:SF47">
    <property type="entry name" value="TAURINE-BINDING PERIPLASMIC PROTEIN"/>
    <property type="match status" value="1"/>
</dbReference>
<reference evidence="6 7" key="1">
    <citation type="submission" date="2020-02" db="EMBL/GenBank/DDBJ databases">
        <title>Geodermatophilus sabuli CPCC 205279 I12A-02694.</title>
        <authorList>
            <person name="Jiang Z."/>
        </authorList>
    </citation>
    <scope>NUCLEOTIDE SEQUENCE [LARGE SCALE GENOMIC DNA]</scope>
    <source>
        <strain evidence="6 7">I12A-02694</strain>
    </source>
</reference>
<comment type="caution">
    <text evidence="6">The sequence shown here is derived from an EMBL/GenBank/DDBJ whole genome shotgun (WGS) entry which is preliminary data.</text>
</comment>
<dbReference type="RefSeq" id="WP_163480317.1">
    <property type="nucleotide sequence ID" value="NZ_JAAGWF010000005.1"/>
</dbReference>
<dbReference type="Gene3D" id="3.40.190.10">
    <property type="entry name" value="Periplasmic binding protein-like II"/>
    <property type="match status" value="2"/>
</dbReference>
<evidence type="ECO:0000313" key="7">
    <source>
        <dbReference type="Proteomes" id="UP000470246"/>
    </source>
</evidence>
<dbReference type="GO" id="GO:0042597">
    <property type="term" value="C:periplasmic space"/>
    <property type="evidence" value="ECO:0007669"/>
    <property type="project" value="UniProtKB-SubCell"/>
</dbReference>
<evidence type="ECO:0000256" key="3">
    <source>
        <dbReference type="ARBA" id="ARBA00022729"/>
    </source>
</evidence>
<sequence length="326" mass="33842">MRTGFKVTAAAAAMAMLAACGSSDEGGSGGGSAAGADGGELTPVTVNIVPFSPNAVLFLAMEKGMFEEQGLEVNLVEAASPIPVVASLVAGQAQFGFVTTPVLINSNREGTPLQCVAPIDGQVSPERDASALVAAKDSGIDSLEDLSDKTVAVVQLASINLIGARKLIEDAGATGTEFIAMPFPQMPQALADGRVDAAVITSPYVEQALDAGAVELAHPSSDLFPEGTIYCYAASNSYIEENPEVAEGFQAAMEEAITYAGEHEDEAKATLVEHLDLTEEQAQAQVIPTNYVPEINVDSIGEIQDLMLEQGSIDDTVDPADLVWQP</sequence>
<name>A0A7K3VWW5_9ACTN</name>
<protein>
    <submittedName>
        <fullName evidence="6">ABC transporter substrate-binding protein</fullName>
    </submittedName>
</protein>
<evidence type="ECO:0000256" key="2">
    <source>
        <dbReference type="ARBA" id="ARBA00010742"/>
    </source>
</evidence>
<evidence type="ECO:0000256" key="1">
    <source>
        <dbReference type="ARBA" id="ARBA00004418"/>
    </source>
</evidence>
<dbReference type="EMBL" id="JAAGWF010000005">
    <property type="protein sequence ID" value="NEK57136.1"/>
    <property type="molecule type" value="Genomic_DNA"/>
</dbReference>
<comment type="subcellular location">
    <subcellularLocation>
        <location evidence="1">Periplasm</location>
    </subcellularLocation>
</comment>
<accession>A0A7K3VWW5</accession>
<feature type="chain" id="PRO_5038548656" evidence="4">
    <location>
        <begin position="19"/>
        <end position="326"/>
    </location>
</feature>
<dbReference type="SUPFAM" id="SSF53850">
    <property type="entry name" value="Periplasmic binding protein-like II"/>
    <property type="match status" value="1"/>
</dbReference>
<organism evidence="6 7">
    <name type="scientific">Geodermatophilus sabuli</name>
    <dbReference type="NCBI Taxonomy" id="1564158"/>
    <lineage>
        <taxon>Bacteria</taxon>
        <taxon>Bacillati</taxon>
        <taxon>Actinomycetota</taxon>
        <taxon>Actinomycetes</taxon>
        <taxon>Geodermatophilales</taxon>
        <taxon>Geodermatophilaceae</taxon>
        <taxon>Geodermatophilus</taxon>
    </lineage>
</organism>
<keyword evidence="7" id="KW-1185">Reference proteome</keyword>
<gene>
    <name evidence="6" type="ORF">GCU56_04515</name>
</gene>
<feature type="domain" description="SsuA/THI5-like" evidence="5">
    <location>
        <begin position="56"/>
        <end position="267"/>
    </location>
</feature>
<feature type="signal peptide" evidence="4">
    <location>
        <begin position="1"/>
        <end position="18"/>
    </location>
</feature>
<proteinExistence type="inferred from homology"/>
<evidence type="ECO:0000313" key="6">
    <source>
        <dbReference type="EMBL" id="NEK57136.1"/>
    </source>
</evidence>
<keyword evidence="3 4" id="KW-0732">Signal</keyword>
<dbReference type="PANTHER" id="PTHR30024">
    <property type="entry name" value="ALIPHATIC SULFONATES-BINDING PROTEIN-RELATED"/>
    <property type="match status" value="1"/>
</dbReference>
<dbReference type="AlphaFoldDB" id="A0A7K3VWW5"/>
<comment type="similarity">
    <text evidence="2">Belongs to the bacterial solute-binding protein SsuA/TauA family.</text>
</comment>
<dbReference type="Proteomes" id="UP000470246">
    <property type="component" value="Unassembled WGS sequence"/>
</dbReference>
<evidence type="ECO:0000259" key="5">
    <source>
        <dbReference type="Pfam" id="PF09084"/>
    </source>
</evidence>